<accession>A0A1V4J7I3</accession>
<proteinExistence type="predicted"/>
<dbReference type="EMBL" id="LSYS01008642">
    <property type="protein sequence ID" value="OPJ68183.1"/>
    <property type="molecule type" value="Genomic_DNA"/>
</dbReference>
<organism evidence="2 3">
    <name type="scientific">Patagioenas fasciata monilis</name>
    <dbReference type="NCBI Taxonomy" id="372326"/>
    <lineage>
        <taxon>Eukaryota</taxon>
        <taxon>Metazoa</taxon>
        <taxon>Chordata</taxon>
        <taxon>Craniata</taxon>
        <taxon>Vertebrata</taxon>
        <taxon>Euteleostomi</taxon>
        <taxon>Archelosauria</taxon>
        <taxon>Archosauria</taxon>
        <taxon>Dinosauria</taxon>
        <taxon>Saurischia</taxon>
        <taxon>Theropoda</taxon>
        <taxon>Coelurosauria</taxon>
        <taxon>Aves</taxon>
        <taxon>Neognathae</taxon>
        <taxon>Neoaves</taxon>
        <taxon>Columbimorphae</taxon>
        <taxon>Columbiformes</taxon>
        <taxon>Columbidae</taxon>
        <taxon>Patagioenas</taxon>
    </lineage>
</organism>
<sequence length="86" mass="9341">MHRSQSSLKQSVLLVDGSAEEEPAVVTQSSTRYESKCPVSSVRDLSEPLGPLSTEVLSYLCQNESAGVSQHLPSDLQYLLVGKPCY</sequence>
<protein>
    <submittedName>
        <fullName evidence="2">Uncharacterized protein</fullName>
    </submittedName>
</protein>
<evidence type="ECO:0000313" key="3">
    <source>
        <dbReference type="Proteomes" id="UP000190648"/>
    </source>
</evidence>
<evidence type="ECO:0000256" key="1">
    <source>
        <dbReference type="SAM" id="MobiDB-lite"/>
    </source>
</evidence>
<comment type="caution">
    <text evidence="2">The sequence shown here is derived from an EMBL/GenBank/DDBJ whole genome shotgun (WGS) entry which is preliminary data.</text>
</comment>
<reference evidence="2 3" key="1">
    <citation type="submission" date="2016-02" db="EMBL/GenBank/DDBJ databases">
        <title>Band-tailed pigeon sequencing and assembly.</title>
        <authorList>
            <person name="Soares A.E."/>
            <person name="Novak B.J."/>
            <person name="Rice E.S."/>
            <person name="O'Connell B."/>
            <person name="Chang D."/>
            <person name="Weber S."/>
            <person name="Shapiro B."/>
        </authorList>
    </citation>
    <scope>NUCLEOTIDE SEQUENCE [LARGE SCALE GENOMIC DNA]</scope>
    <source>
        <strain evidence="2">BTP2013</strain>
        <tissue evidence="2">Blood</tissue>
    </source>
</reference>
<gene>
    <name evidence="2" type="ORF">AV530_013696</name>
</gene>
<dbReference type="Proteomes" id="UP000190648">
    <property type="component" value="Unassembled WGS sequence"/>
</dbReference>
<name>A0A1V4J7I3_PATFA</name>
<dbReference type="AlphaFoldDB" id="A0A1V4J7I3"/>
<feature type="region of interest" description="Disordered" evidence="1">
    <location>
        <begin position="1"/>
        <end position="29"/>
    </location>
</feature>
<feature type="compositionally biased region" description="Low complexity" evidence="1">
    <location>
        <begin position="1"/>
        <end position="15"/>
    </location>
</feature>
<keyword evidence="3" id="KW-1185">Reference proteome</keyword>
<evidence type="ECO:0000313" key="2">
    <source>
        <dbReference type="EMBL" id="OPJ68183.1"/>
    </source>
</evidence>